<dbReference type="PATRIC" id="fig|1246995.3.peg.5693"/>
<dbReference type="InterPro" id="IPR036388">
    <property type="entry name" value="WH-like_DNA-bd_sf"/>
</dbReference>
<dbReference type="RefSeq" id="WP_023560215.1">
    <property type="nucleotide sequence ID" value="NC_022657.1"/>
</dbReference>
<organism evidence="1 2">
    <name type="scientific">Actinoplanes friuliensis DSM 7358</name>
    <dbReference type="NCBI Taxonomy" id="1246995"/>
    <lineage>
        <taxon>Bacteria</taxon>
        <taxon>Bacillati</taxon>
        <taxon>Actinomycetota</taxon>
        <taxon>Actinomycetes</taxon>
        <taxon>Micromonosporales</taxon>
        <taxon>Micromonosporaceae</taxon>
        <taxon>Actinoplanes</taxon>
    </lineage>
</organism>
<gene>
    <name evidence="1" type="ORF">AFR_28085</name>
</gene>
<dbReference type="EMBL" id="CP006272">
    <property type="protein sequence ID" value="AGZ43878.1"/>
    <property type="molecule type" value="Genomic_DNA"/>
</dbReference>
<reference evidence="1 2" key="1">
    <citation type="journal article" date="2014" name="J. Biotechnol.">
        <title>Complete genome sequence of the actinobacterium Actinoplanes friuliensis HAG 010964, producer of the lipopeptide antibiotic friulimycin.</title>
        <authorList>
            <person name="Ruckert C."/>
            <person name="Szczepanowski R."/>
            <person name="Albersmeier A."/>
            <person name="Goesmann A."/>
            <person name="Fischer N."/>
            <person name="Steinkamper A."/>
            <person name="Puhler A."/>
            <person name="Biener R."/>
            <person name="Schwartz D."/>
            <person name="Kalinowski J."/>
        </authorList>
    </citation>
    <scope>NUCLEOTIDE SEQUENCE [LARGE SCALE GENOMIC DNA]</scope>
    <source>
        <strain evidence="1 2">DSM 7358</strain>
    </source>
</reference>
<name>U5W3S9_9ACTN</name>
<dbReference type="AlphaFoldDB" id="U5W3S9"/>
<evidence type="ECO:0008006" key="3">
    <source>
        <dbReference type="Google" id="ProtNLM"/>
    </source>
</evidence>
<dbReference type="OrthoDB" id="3216907at2"/>
<sequence length="61" mass="6339">MSINDAGRQLAAEVAARFAERIATLAADLSAAERRVLSQLASRIVAADADRSGIDRATTPG</sequence>
<dbReference type="Gene3D" id="1.10.10.10">
    <property type="entry name" value="Winged helix-like DNA-binding domain superfamily/Winged helix DNA-binding domain"/>
    <property type="match status" value="1"/>
</dbReference>
<dbReference type="Proteomes" id="UP000017746">
    <property type="component" value="Chromosome"/>
</dbReference>
<proteinExistence type="predicted"/>
<dbReference type="KEGG" id="afs:AFR_28085"/>
<dbReference type="HOGENOM" id="CLU_2911998_0_0_11"/>
<evidence type="ECO:0000313" key="2">
    <source>
        <dbReference type="Proteomes" id="UP000017746"/>
    </source>
</evidence>
<evidence type="ECO:0000313" key="1">
    <source>
        <dbReference type="EMBL" id="AGZ43878.1"/>
    </source>
</evidence>
<protein>
    <recommendedName>
        <fullName evidence="3">MarR family transcriptional regulator</fullName>
    </recommendedName>
</protein>
<accession>U5W3S9</accession>
<keyword evidence="2" id="KW-1185">Reference proteome</keyword>
<dbReference type="STRING" id="1246995.AFR_28085"/>